<dbReference type="PANTHER" id="PTHR35372">
    <property type="entry name" value="ATP BINDING PROTEIN-RELATED"/>
    <property type="match status" value="1"/>
</dbReference>
<dbReference type="SMART" id="SM00885">
    <property type="entry name" value="D5_N"/>
    <property type="match status" value="1"/>
</dbReference>
<evidence type="ECO:0000256" key="4">
    <source>
        <dbReference type="SAM" id="MobiDB-lite"/>
    </source>
</evidence>
<dbReference type="InterPro" id="IPR051620">
    <property type="entry name" value="ORF904-like_C"/>
</dbReference>
<dbReference type="KEGG" id="rsq:Rsph17025_1354"/>
<dbReference type="InterPro" id="IPR006500">
    <property type="entry name" value="Helicase_put_C_phage/plasmid"/>
</dbReference>
<organism evidence="6">
    <name type="scientific">Cereibacter sphaeroides (strain ATCC 17025 / ATH 2.4.3)</name>
    <name type="common">Rhodobacter sphaeroides</name>
    <dbReference type="NCBI Taxonomy" id="349102"/>
    <lineage>
        <taxon>Bacteria</taxon>
        <taxon>Pseudomonadati</taxon>
        <taxon>Pseudomonadota</taxon>
        <taxon>Alphaproteobacteria</taxon>
        <taxon>Rhodobacterales</taxon>
        <taxon>Paracoccaceae</taxon>
        <taxon>Cereibacter</taxon>
    </lineage>
</organism>
<feature type="domain" description="SF3 helicase" evidence="5">
    <location>
        <begin position="189"/>
        <end position="348"/>
    </location>
</feature>
<keyword evidence="2" id="KW-0378">Hydrolase</keyword>
<name>A4WS87_CERS5</name>
<dbReference type="eggNOG" id="COG3378">
    <property type="taxonomic scope" value="Bacteria"/>
</dbReference>
<gene>
    <name evidence="6" type="ordered locus">Rsph17025_1354</name>
</gene>
<sequence length="470" mass="53585">MSNDPFENVAPIGGGSHGAKKKRKPKPPSRLPDDVLTEDAVALMFTAQYGQRARFDHEMGRWVMWEPDALFWKQDRVQLAAHWCRDLARDASMGNAPKVLERVRRKSFLGGVEAMCRADPVHAVTHEVWDPDPMLLGCPGVTVDLRTGKMRAPIPEDMITRQAAVAPDPDADCPNWKSFIRSVTREDDDLERFLQAFLGYSLTGSIKEHQMLFIHGNGGNGKSLLLSTVMGIMGDYAQMASMDTFASSRYERHSTDLAAMRGARVVGVSEVSQGVGWNQQRLAQMTGGDRVRARFMRQDEFEYHPQFKLIVVGNHKPELSHVNEAMRRRMNIVPFTWKPEVPDQELALKLEPEWPAILQWLIRGCLEWQEHGLRKPQVICRETEEYFEEQDTFAQWLEECCIVDRRDKNCWDVLVDLYHSWKTFAEARLEPAGTAKTFGERLGECGFETAFKKIAGKSARVRLGVQLRRL</sequence>
<dbReference type="PROSITE" id="PS51206">
    <property type="entry name" value="SF3_HELICASE_1"/>
    <property type="match status" value="1"/>
</dbReference>
<evidence type="ECO:0000256" key="3">
    <source>
        <dbReference type="ARBA" id="ARBA00022840"/>
    </source>
</evidence>
<dbReference type="NCBIfam" id="NF011296">
    <property type="entry name" value="PRK14709.1"/>
    <property type="match status" value="1"/>
</dbReference>
<dbReference type="AlphaFoldDB" id="A4WS87"/>
<dbReference type="HOGENOM" id="CLU_018483_2_1_5"/>
<dbReference type="GO" id="GO:0016787">
    <property type="term" value="F:hydrolase activity"/>
    <property type="evidence" value="ECO:0007669"/>
    <property type="project" value="UniProtKB-KW"/>
</dbReference>
<dbReference type="InterPro" id="IPR027417">
    <property type="entry name" value="P-loop_NTPase"/>
</dbReference>
<evidence type="ECO:0000256" key="2">
    <source>
        <dbReference type="ARBA" id="ARBA00022801"/>
    </source>
</evidence>
<dbReference type="Gene3D" id="3.40.50.300">
    <property type="entry name" value="P-loop containing nucleotide triphosphate hydrolases"/>
    <property type="match status" value="1"/>
</dbReference>
<dbReference type="PANTHER" id="PTHR35372:SF2">
    <property type="entry name" value="SF3 HELICASE DOMAIN-CONTAINING PROTEIN"/>
    <property type="match status" value="1"/>
</dbReference>
<proteinExistence type="predicted"/>
<dbReference type="Pfam" id="PF19263">
    <property type="entry name" value="DUF5906"/>
    <property type="match status" value="1"/>
</dbReference>
<keyword evidence="1" id="KW-0547">Nucleotide-binding</keyword>
<evidence type="ECO:0000259" key="5">
    <source>
        <dbReference type="PROSITE" id="PS51206"/>
    </source>
</evidence>
<dbReference type="EMBL" id="CP000661">
    <property type="protein sequence ID" value="ABP70251.1"/>
    <property type="molecule type" value="Genomic_DNA"/>
</dbReference>
<feature type="region of interest" description="Disordered" evidence="4">
    <location>
        <begin position="1"/>
        <end position="33"/>
    </location>
</feature>
<accession>A4WS87</accession>
<dbReference type="InterPro" id="IPR014818">
    <property type="entry name" value="Phage/plasmid_primase_P4_C"/>
</dbReference>
<dbReference type="InterPro" id="IPR045455">
    <property type="entry name" value="NrS-1_pol-like_helicase"/>
</dbReference>
<dbReference type="GO" id="GO:0005524">
    <property type="term" value="F:ATP binding"/>
    <property type="evidence" value="ECO:0007669"/>
    <property type="project" value="UniProtKB-KW"/>
</dbReference>
<dbReference type="STRING" id="349102.Rsph17025_1354"/>
<dbReference type="InterPro" id="IPR014015">
    <property type="entry name" value="Helicase_SF3_DNA-vir"/>
</dbReference>
<dbReference type="Pfam" id="PF08706">
    <property type="entry name" value="D5_N"/>
    <property type="match status" value="1"/>
</dbReference>
<reference evidence="6" key="1">
    <citation type="submission" date="2007-04" db="EMBL/GenBank/DDBJ databases">
        <title>Complete sequence of chromosome of Rhodobacter sphaeroides ATCC 17025.</title>
        <authorList>
            <consortium name="US DOE Joint Genome Institute"/>
            <person name="Copeland A."/>
            <person name="Lucas S."/>
            <person name="Lapidus A."/>
            <person name="Barry K."/>
            <person name="Detter J.C."/>
            <person name="Glavina del Rio T."/>
            <person name="Hammon N."/>
            <person name="Israni S."/>
            <person name="Dalin E."/>
            <person name="Tice H."/>
            <person name="Pitluck S."/>
            <person name="Chertkov O."/>
            <person name="Brettin T."/>
            <person name="Bruce D."/>
            <person name="Han C."/>
            <person name="Schmutz J."/>
            <person name="Larimer F."/>
            <person name="Land M."/>
            <person name="Hauser L."/>
            <person name="Kyrpides N."/>
            <person name="Kim E."/>
            <person name="Richardson P."/>
            <person name="Mackenzie C."/>
            <person name="Choudhary M."/>
            <person name="Donohue T.J."/>
            <person name="Kaplan S."/>
        </authorList>
    </citation>
    <scope>NUCLEOTIDE SEQUENCE [LARGE SCALE GENOMIC DNA]</scope>
    <source>
        <strain evidence="6">ATCC 17025</strain>
    </source>
</reference>
<feature type="compositionally biased region" description="Basic residues" evidence="4">
    <location>
        <begin position="18"/>
        <end position="27"/>
    </location>
</feature>
<evidence type="ECO:0000256" key="1">
    <source>
        <dbReference type="ARBA" id="ARBA00022741"/>
    </source>
</evidence>
<evidence type="ECO:0000313" key="6">
    <source>
        <dbReference type="EMBL" id="ABP70251.1"/>
    </source>
</evidence>
<dbReference type="NCBIfam" id="TIGR01613">
    <property type="entry name" value="primase_Cterm"/>
    <property type="match status" value="1"/>
</dbReference>
<dbReference type="SUPFAM" id="SSF52540">
    <property type="entry name" value="P-loop containing nucleoside triphosphate hydrolases"/>
    <property type="match status" value="1"/>
</dbReference>
<protein>
    <submittedName>
        <fullName evidence="6">Phage/plasmid primase, P4 family</fullName>
    </submittedName>
</protein>
<keyword evidence="3" id="KW-0067">ATP-binding</keyword>
<dbReference type="BioCyc" id="RSPH349102:G1G8M-1392-MONOMER"/>